<organism evidence="1 2">
    <name type="scientific">Candidatus Endonucleibacter bathymodioli</name>
    <dbReference type="NCBI Taxonomy" id="539814"/>
    <lineage>
        <taxon>Bacteria</taxon>
        <taxon>Pseudomonadati</taxon>
        <taxon>Pseudomonadota</taxon>
        <taxon>Gammaproteobacteria</taxon>
        <taxon>Oceanospirillales</taxon>
        <taxon>Endozoicomonadaceae</taxon>
        <taxon>Candidatus Endonucleibacter</taxon>
    </lineage>
</organism>
<gene>
    <name evidence="1" type="ORF">QS748_10335</name>
</gene>
<sequence>MTTWEAQGRHTSVVIGVLKKVYKQYGDLYVSLIFDDLDADVGDESIIWHDALIKGKGSVVLVGYVFNIEKYG</sequence>
<dbReference type="AlphaFoldDB" id="A0AA90NLZ1"/>
<keyword evidence="2" id="KW-1185">Reference proteome</keyword>
<dbReference type="Proteomes" id="UP001178148">
    <property type="component" value="Unassembled WGS sequence"/>
</dbReference>
<name>A0AA90NLZ1_9GAMM</name>
<reference evidence="1 2" key="1">
    <citation type="journal article" date="2023" name="bioRxiv">
        <title>An intranuclear bacterial parasite of deep-sea mussels expresses apoptosis inhibitors acquired from its host.</title>
        <authorList>
            <person name="Gonzalez Porras M.A."/>
            <person name="Assie A."/>
            <person name="Tietjen M."/>
            <person name="Violette M."/>
            <person name="Kleiner M."/>
            <person name="Gruber-Vodicka H."/>
            <person name="Dubilier N."/>
            <person name="Leisch N."/>
        </authorList>
    </citation>
    <scope>NUCLEOTIDE SEQUENCE [LARGE SCALE GENOMIC DNA]</scope>
    <source>
        <strain evidence="1">IAP13</strain>
    </source>
</reference>
<evidence type="ECO:0000313" key="1">
    <source>
        <dbReference type="EMBL" id="MDP0589554.1"/>
    </source>
</evidence>
<dbReference type="EMBL" id="JASXSV010000016">
    <property type="protein sequence ID" value="MDP0589554.1"/>
    <property type="molecule type" value="Genomic_DNA"/>
</dbReference>
<accession>A0AA90NLZ1</accession>
<evidence type="ECO:0000313" key="2">
    <source>
        <dbReference type="Proteomes" id="UP001178148"/>
    </source>
</evidence>
<protein>
    <submittedName>
        <fullName evidence="1">Uncharacterized protein</fullName>
    </submittedName>
</protein>
<comment type="caution">
    <text evidence="1">The sequence shown here is derived from an EMBL/GenBank/DDBJ whole genome shotgun (WGS) entry which is preliminary data.</text>
</comment>
<proteinExistence type="predicted"/>